<dbReference type="EMBL" id="UINC01011692">
    <property type="protein sequence ID" value="SVA51447.1"/>
    <property type="molecule type" value="Genomic_DNA"/>
</dbReference>
<name>A0A381WHM8_9ZZZZ</name>
<evidence type="ECO:0000313" key="1">
    <source>
        <dbReference type="EMBL" id="SVA51447.1"/>
    </source>
</evidence>
<dbReference type="AlphaFoldDB" id="A0A381WHM8"/>
<accession>A0A381WHM8</accession>
<organism evidence="1">
    <name type="scientific">marine metagenome</name>
    <dbReference type="NCBI Taxonomy" id="408172"/>
    <lineage>
        <taxon>unclassified sequences</taxon>
        <taxon>metagenomes</taxon>
        <taxon>ecological metagenomes</taxon>
    </lineage>
</organism>
<sequence>MAGGQVVAGSNPVAPTYILPCFFSESGIFKNNNYAGSNIIDFQVFFLNIDGKTIGPFPMIGASKRF</sequence>
<proteinExistence type="predicted"/>
<gene>
    <name evidence="1" type="ORF">METZ01_LOCUS104301</name>
</gene>
<reference evidence="1" key="1">
    <citation type="submission" date="2018-05" db="EMBL/GenBank/DDBJ databases">
        <authorList>
            <person name="Lanie J.A."/>
            <person name="Ng W.-L."/>
            <person name="Kazmierczak K.M."/>
            <person name="Andrzejewski T.M."/>
            <person name="Davidsen T.M."/>
            <person name="Wayne K.J."/>
            <person name="Tettelin H."/>
            <person name="Glass J.I."/>
            <person name="Rusch D."/>
            <person name="Podicherti R."/>
            <person name="Tsui H.-C.T."/>
            <person name="Winkler M.E."/>
        </authorList>
    </citation>
    <scope>NUCLEOTIDE SEQUENCE</scope>
</reference>
<protein>
    <submittedName>
        <fullName evidence="1">Uncharacterized protein</fullName>
    </submittedName>
</protein>